<sequence length="116" mass="12609">LNFKAKPANRCCQTPPATMEPNRGKPLILPPKSSHHLLPPKSIQLILPPKSSTPILPPKCHHLLLPPKSIHRILPPKCSHHLLPPKYIQGSTPGHGATDGASQEPCREGQSPPYPC</sequence>
<evidence type="ECO:0000256" key="1">
    <source>
        <dbReference type="SAM" id="MobiDB-lite"/>
    </source>
</evidence>
<evidence type="ECO:0000313" key="2">
    <source>
        <dbReference type="Ensembl" id="ENSCJPP00005026790.1"/>
    </source>
</evidence>
<accession>A0A8C2UEN3</accession>
<evidence type="ECO:0000313" key="3">
    <source>
        <dbReference type="Proteomes" id="UP000694412"/>
    </source>
</evidence>
<feature type="region of interest" description="Disordered" evidence="1">
    <location>
        <begin position="84"/>
        <end position="116"/>
    </location>
</feature>
<feature type="region of interest" description="Disordered" evidence="1">
    <location>
        <begin position="1"/>
        <end position="34"/>
    </location>
</feature>
<protein>
    <submittedName>
        <fullName evidence="2">Uncharacterized protein</fullName>
    </submittedName>
</protein>
<keyword evidence="3" id="KW-1185">Reference proteome</keyword>
<dbReference type="Ensembl" id="ENSCJPT00005036289.1">
    <property type="protein sequence ID" value="ENSCJPP00005026790.1"/>
    <property type="gene ID" value="ENSCJPG00005020817.1"/>
</dbReference>
<name>A0A8C2UEN3_COTJA</name>
<reference evidence="2" key="3">
    <citation type="submission" date="2025-09" db="UniProtKB">
        <authorList>
            <consortium name="Ensembl"/>
        </authorList>
    </citation>
    <scope>IDENTIFICATION</scope>
</reference>
<dbReference type="Proteomes" id="UP000694412">
    <property type="component" value="Chromosome 18"/>
</dbReference>
<organism evidence="2 3">
    <name type="scientific">Coturnix japonica</name>
    <name type="common">Japanese quail</name>
    <name type="synonym">Coturnix coturnix japonica</name>
    <dbReference type="NCBI Taxonomy" id="93934"/>
    <lineage>
        <taxon>Eukaryota</taxon>
        <taxon>Metazoa</taxon>
        <taxon>Chordata</taxon>
        <taxon>Craniata</taxon>
        <taxon>Vertebrata</taxon>
        <taxon>Euteleostomi</taxon>
        <taxon>Archelosauria</taxon>
        <taxon>Archosauria</taxon>
        <taxon>Dinosauria</taxon>
        <taxon>Saurischia</taxon>
        <taxon>Theropoda</taxon>
        <taxon>Coelurosauria</taxon>
        <taxon>Aves</taxon>
        <taxon>Neognathae</taxon>
        <taxon>Galloanserae</taxon>
        <taxon>Galliformes</taxon>
        <taxon>Phasianidae</taxon>
        <taxon>Perdicinae</taxon>
        <taxon>Coturnix</taxon>
    </lineage>
</organism>
<reference evidence="2" key="2">
    <citation type="submission" date="2025-08" db="UniProtKB">
        <authorList>
            <consortium name="Ensembl"/>
        </authorList>
    </citation>
    <scope>IDENTIFICATION</scope>
</reference>
<dbReference type="AlphaFoldDB" id="A0A8C2UEN3"/>
<dbReference type="GeneTree" id="ENSGT00960000191528"/>
<proteinExistence type="predicted"/>
<reference evidence="2" key="1">
    <citation type="submission" date="2015-11" db="EMBL/GenBank/DDBJ databases">
        <authorList>
            <consortium name="International Coturnix japonica Genome Analysis Consortium"/>
            <person name="Warren W."/>
            <person name="Burt D.W."/>
            <person name="Antin P.B."/>
            <person name="Lanford R."/>
            <person name="Gros J."/>
            <person name="Wilson R.K."/>
        </authorList>
    </citation>
    <scope>NUCLEOTIDE SEQUENCE [LARGE SCALE GENOMIC DNA]</scope>
</reference>